<dbReference type="InterPro" id="IPR036812">
    <property type="entry name" value="NAD(P)_OxRdtase_dom_sf"/>
</dbReference>
<dbReference type="FunFam" id="3.20.20.100:FF:000002">
    <property type="entry name" value="2,5-diketo-D-gluconic acid reductase A"/>
    <property type="match status" value="1"/>
</dbReference>
<dbReference type="STRING" id="1224162.B840_03205"/>
<proteinExistence type="inferred from homology"/>
<evidence type="ECO:0000256" key="4">
    <source>
        <dbReference type="PIRSR" id="PIRSR000097-1"/>
    </source>
</evidence>
<dbReference type="PANTHER" id="PTHR43827:SF3">
    <property type="entry name" value="NADP-DEPENDENT OXIDOREDUCTASE DOMAIN-CONTAINING PROTEIN"/>
    <property type="match status" value="1"/>
</dbReference>
<dbReference type="PRINTS" id="PR00069">
    <property type="entry name" value="ALDKETRDTASE"/>
</dbReference>
<feature type="binding site" evidence="5">
    <location>
        <position position="125"/>
    </location>
    <ligand>
        <name>substrate</name>
    </ligand>
</feature>
<sequence length="295" mass="31860">MILSPSRVNRGTMGSMTTLTLNDGTEIPQIGLGTWKLLGEEGVRVIREAISLGYRHFDTASAYGNEETVGRAVAEAVAAGDVTREELFITTKAWQNEQGKDGIPRAFRSSLDRLGLEYVDLYLVHWPAPDQGKYVESFEAVARLQGLGLAQSVGVANFYGDVLREVVDEVGVVPAVNQVELHPGFSQAPLRALHEELGVTTVAWSPLGRGILLANPVLDTVARAVGRSTAQVALRWAMQLGCVVIPKSTNPRRLAQNLAAADFTLSRDQMEAISGLDGQAGFGRIFEDPRTFGSN</sequence>
<keyword evidence="2" id="KW-0521">NADP</keyword>
<dbReference type="AlphaFoldDB" id="A0A0B6TPU8"/>
<accession>A0A0B6TPU8</accession>
<evidence type="ECO:0000256" key="2">
    <source>
        <dbReference type="ARBA" id="ARBA00022857"/>
    </source>
</evidence>
<evidence type="ECO:0000313" key="8">
    <source>
        <dbReference type="EMBL" id="AJK68264.1"/>
    </source>
</evidence>
<dbReference type="KEGG" id="cmq:B840_03205"/>
<dbReference type="HOGENOM" id="CLU_023205_0_1_11"/>
<evidence type="ECO:0000313" key="9">
    <source>
        <dbReference type="Proteomes" id="UP000031928"/>
    </source>
</evidence>
<protein>
    <submittedName>
        <fullName evidence="8">Putative oxidoreductase</fullName>
        <ecNumber evidence="8">1.-.-.-</ecNumber>
    </submittedName>
</protein>
<feature type="active site" description="Proton donor" evidence="4">
    <location>
        <position position="63"/>
    </location>
</feature>
<evidence type="ECO:0000256" key="6">
    <source>
        <dbReference type="PIRSR" id="PIRSR000097-3"/>
    </source>
</evidence>
<feature type="site" description="Lowers pKa of active site Tyr" evidence="6">
    <location>
        <position position="92"/>
    </location>
</feature>
<comment type="similarity">
    <text evidence="1">Belongs to the aldo/keto reductase family.</text>
</comment>
<dbReference type="Gene3D" id="3.20.20.100">
    <property type="entry name" value="NADP-dependent oxidoreductase domain"/>
    <property type="match status" value="1"/>
</dbReference>
<reference evidence="8 9" key="1">
    <citation type="submission" date="2014-05" db="EMBL/GenBank/DDBJ databases">
        <title>Complete genome sequence of Corynebacterium marinum DSM 44953.</title>
        <authorList>
            <person name="Schaffert L."/>
            <person name="Albersmeier A."/>
            <person name="Kalinowski J."/>
            <person name="Ruckert C."/>
        </authorList>
    </citation>
    <scope>NUCLEOTIDE SEQUENCE [LARGE SCALE GENOMIC DNA]</scope>
    <source>
        <strain evidence="8 9">DSM 44953</strain>
    </source>
</reference>
<dbReference type="Pfam" id="PF00248">
    <property type="entry name" value="Aldo_ket_red"/>
    <property type="match status" value="1"/>
</dbReference>
<dbReference type="PANTHER" id="PTHR43827">
    <property type="entry name" value="2,5-DIKETO-D-GLUCONIC ACID REDUCTASE"/>
    <property type="match status" value="1"/>
</dbReference>
<keyword evidence="9" id="KW-1185">Reference proteome</keyword>
<name>A0A0B6TPU8_9CORY</name>
<dbReference type="Proteomes" id="UP000031928">
    <property type="component" value="Chromosome"/>
</dbReference>
<dbReference type="PROSITE" id="PS00063">
    <property type="entry name" value="ALDOKETO_REDUCTASE_3"/>
    <property type="match status" value="1"/>
</dbReference>
<dbReference type="EMBL" id="CP007790">
    <property type="protein sequence ID" value="AJK68264.1"/>
    <property type="molecule type" value="Genomic_DNA"/>
</dbReference>
<dbReference type="InterPro" id="IPR018170">
    <property type="entry name" value="Aldo/ket_reductase_CS"/>
</dbReference>
<dbReference type="GO" id="GO:0016616">
    <property type="term" value="F:oxidoreductase activity, acting on the CH-OH group of donors, NAD or NADP as acceptor"/>
    <property type="evidence" value="ECO:0007669"/>
    <property type="project" value="UniProtKB-ARBA"/>
</dbReference>
<dbReference type="SUPFAM" id="SSF51430">
    <property type="entry name" value="NAD(P)-linked oxidoreductase"/>
    <property type="match status" value="1"/>
</dbReference>
<evidence type="ECO:0000256" key="5">
    <source>
        <dbReference type="PIRSR" id="PIRSR000097-2"/>
    </source>
</evidence>
<dbReference type="EC" id="1.-.-.-" evidence="8"/>
<keyword evidence="3 8" id="KW-0560">Oxidoreductase</keyword>
<evidence type="ECO:0000259" key="7">
    <source>
        <dbReference type="Pfam" id="PF00248"/>
    </source>
</evidence>
<feature type="domain" description="NADP-dependent oxidoreductase" evidence="7">
    <location>
        <begin position="30"/>
        <end position="275"/>
    </location>
</feature>
<evidence type="ECO:0000256" key="1">
    <source>
        <dbReference type="ARBA" id="ARBA00007905"/>
    </source>
</evidence>
<dbReference type="InterPro" id="IPR020471">
    <property type="entry name" value="AKR"/>
</dbReference>
<gene>
    <name evidence="8" type="ORF">B840_03205</name>
</gene>
<evidence type="ECO:0000256" key="3">
    <source>
        <dbReference type="ARBA" id="ARBA00023002"/>
    </source>
</evidence>
<dbReference type="PROSITE" id="PS00798">
    <property type="entry name" value="ALDOKETO_REDUCTASE_1"/>
    <property type="match status" value="1"/>
</dbReference>
<organism evidence="8 9">
    <name type="scientific">Corynebacterium marinum DSM 44953</name>
    <dbReference type="NCBI Taxonomy" id="1224162"/>
    <lineage>
        <taxon>Bacteria</taxon>
        <taxon>Bacillati</taxon>
        <taxon>Actinomycetota</taxon>
        <taxon>Actinomycetes</taxon>
        <taxon>Mycobacteriales</taxon>
        <taxon>Corynebacteriaceae</taxon>
        <taxon>Corynebacterium</taxon>
    </lineage>
</organism>
<dbReference type="InterPro" id="IPR023210">
    <property type="entry name" value="NADP_OxRdtase_dom"/>
</dbReference>
<dbReference type="PIRSF" id="PIRSF000097">
    <property type="entry name" value="AKR"/>
    <property type="match status" value="1"/>
</dbReference>